<keyword evidence="2" id="KW-1185">Reference proteome</keyword>
<name>A0AAW1V2S1_9CUCU</name>
<evidence type="ECO:0000313" key="1">
    <source>
        <dbReference type="EMBL" id="KAK9886520.1"/>
    </source>
</evidence>
<accession>A0AAW1V2S1</accession>
<dbReference type="EMBL" id="JARQZJ010000100">
    <property type="protein sequence ID" value="KAK9886520.1"/>
    <property type="molecule type" value="Genomic_DNA"/>
</dbReference>
<dbReference type="AlphaFoldDB" id="A0AAW1V2S1"/>
<dbReference type="Proteomes" id="UP001431783">
    <property type="component" value="Unassembled WGS sequence"/>
</dbReference>
<dbReference type="CDD" id="cd20805">
    <property type="entry name" value="C1_DGK_rpt2"/>
    <property type="match status" value="1"/>
</dbReference>
<evidence type="ECO:0000313" key="2">
    <source>
        <dbReference type="Proteomes" id="UP001431783"/>
    </source>
</evidence>
<organism evidence="1 2">
    <name type="scientific">Henosepilachna vigintioctopunctata</name>
    <dbReference type="NCBI Taxonomy" id="420089"/>
    <lineage>
        <taxon>Eukaryota</taxon>
        <taxon>Metazoa</taxon>
        <taxon>Ecdysozoa</taxon>
        <taxon>Arthropoda</taxon>
        <taxon>Hexapoda</taxon>
        <taxon>Insecta</taxon>
        <taxon>Pterygota</taxon>
        <taxon>Neoptera</taxon>
        <taxon>Endopterygota</taxon>
        <taxon>Coleoptera</taxon>
        <taxon>Polyphaga</taxon>
        <taxon>Cucujiformia</taxon>
        <taxon>Coccinelloidea</taxon>
        <taxon>Coccinellidae</taxon>
        <taxon>Epilachninae</taxon>
        <taxon>Epilachnini</taxon>
        <taxon>Henosepilachna</taxon>
    </lineage>
</organism>
<reference evidence="1 2" key="1">
    <citation type="submission" date="2023-03" db="EMBL/GenBank/DDBJ databases">
        <title>Genome insight into feeding habits of ladybird beetles.</title>
        <authorList>
            <person name="Li H.-S."/>
            <person name="Huang Y.-H."/>
            <person name="Pang H."/>
        </authorList>
    </citation>
    <scope>NUCLEOTIDE SEQUENCE [LARGE SCALE GENOMIC DNA]</scope>
    <source>
        <strain evidence="1">SYSU_2023b</strain>
        <tissue evidence="1">Whole body</tissue>
    </source>
</reference>
<dbReference type="InterPro" id="IPR046349">
    <property type="entry name" value="C1-like_sf"/>
</dbReference>
<proteinExistence type="predicted"/>
<gene>
    <name evidence="1" type="ORF">WA026_016796</name>
</gene>
<sequence>MADGEYSATSKSCKYCRKSVGINNPKNVKCVNCESLYHSSCAQRVKTLIMVNEQENLVKCCSPEIANGSVDIMSSPEEVLKTEVTYLKMLLNEKNARINELIKLNQLLEENRALINGENEKLKNYISMNVDNKSVPHMITGKKNLPPDFDIISSDKAVQPRDLPVRATRAKNTDALISKQKTLMNELINVNHDKAVVDLNKPFTITTNIQDGFTEVTHNRRNRSNMPRTSLPRMKNIETKGIATVSETDVFRAKPSKMWLYVGKAMNTATETIVKDYIMNKCNSTDADKVEVYKLPLLGKSLAFQIGVDISLFDQVNCADFWPKGIVIRRFHFDFNKTKKDSTGKHNFLGNPSKGVER</sequence>
<evidence type="ECO:0008006" key="3">
    <source>
        <dbReference type="Google" id="ProtNLM"/>
    </source>
</evidence>
<protein>
    <recommendedName>
        <fullName evidence="3">Phorbol-ester/DAG-type domain-containing protein</fullName>
    </recommendedName>
</protein>
<comment type="caution">
    <text evidence="1">The sequence shown here is derived from an EMBL/GenBank/DDBJ whole genome shotgun (WGS) entry which is preliminary data.</text>
</comment>
<dbReference type="SUPFAM" id="SSF57889">
    <property type="entry name" value="Cysteine-rich domain"/>
    <property type="match status" value="1"/>
</dbReference>